<evidence type="ECO:0000313" key="1">
    <source>
        <dbReference type="EMBL" id="BAJ29083.1"/>
    </source>
</evidence>
<sequence>MSHSQHVSADTTGAEVRAVLAQLVRLGAQGDLETWTVQQARDVRTLAEWIGTTAGRRLSDLGRHQPSE</sequence>
<dbReference type="EMBL" id="AP010968">
    <property type="protein sequence ID" value="BAJ29083.1"/>
    <property type="molecule type" value="Genomic_DNA"/>
</dbReference>
<gene>
    <name evidence="1" type="ordered locus">KSE_32740</name>
</gene>
<dbReference type="HOGENOM" id="CLU_2788377_0_0_11"/>
<name>E4ND02_KITSK</name>
<protein>
    <submittedName>
        <fullName evidence="1">Uncharacterized protein</fullName>
    </submittedName>
</protein>
<evidence type="ECO:0000313" key="2">
    <source>
        <dbReference type="Proteomes" id="UP000007076"/>
    </source>
</evidence>
<accession>E4ND02</accession>
<reference evidence="1 2" key="1">
    <citation type="journal article" date="2010" name="DNA Res.">
        <title>Genome sequence of Kitasatospora setae NBRC 14216T: an evolutionary snapshot of the family Streptomycetaceae.</title>
        <authorList>
            <person name="Ichikawa N."/>
            <person name="Oguchi A."/>
            <person name="Ikeda H."/>
            <person name="Ishikawa J."/>
            <person name="Kitani S."/>
            <person name="Watanabe Y."/>
            <person name="Nakamura S."/>
            <person name="Katano Y."/>
            <person name="Kishi E."/>
            <person name="Sasagawa M."/>
            <person name="Ankai A."/>
            <person name="Fukui S."/>
            <person name="Hashimoto Y."/>
            <person name="Kamata S."/>
            <person name="Otoguro M."/>
            <person name="Tanikawa S."/>
            <person name="Nihira T."/>
            <person name="Horinouchi S."/>
            <person name="Ohnishi Y."/>
            <person name="Hayakawa M."/>
            <person name="Kuzuyama T."/>
            <person name="Arisawa A."/>
            <person name="Nomoto F."/>
            <person name="Miura H."/>
            <person name="Takahashi Y."/>
            <person name="Fujita N."/>
        </authorList>
    </citation>
    <scope>NUCLEOTIDE SEQUENCE [LARGE SCALE GENOMIC DNA]</scope>
    <source>
        <strain evidence="2">ATCC 33774 / DSM 43861 / JCM 3304 / KCC A-0304 / NBRC 14216 / KM-6054</strain>
    </source>
</reference>
<organism evidence="1 2">
    <name type="scientific">Kitasatospora setae (strain ATCC 33774 / DSM 43861 / JCM 3304 / KCC A-0304 / NBRC 14216 / KM-6054)</name>
    <name type="common">Streptomyces setae</name>
    <dbReference type="NCBI Taxonomy" id="452652"/>
    <lineage>
        <taxon>Bacteria</taxon>
        <taxon>Bacillati</taxon>
        <taxon>Actinomycetota</taxon>
        <taxon>Actinomycetes</taxon>
        <taxon>Kitasatosporales</taxon>
        <taxon>Streptomycetaceae</taxon>
        <taxon>Kitasatospora</taxon>
    </lineage>
</organism>
<dbReference type="RefSeq" id="WP_014136390.1">
    <property type="nucleotide sequence ID" value="NC_016109.1"/>
</dbReference>
<dbReference type="KEGG" id="ksk:KSE_32740"/>
<dbReference type="Proteomes" id="UP000007076">
    <property type="component" value="Chromosome"/>
</dbReference>
<dbReference type="AlphaFoldDB" id="E4ND02"/>
<proteinExistence type="predicted"/>
<keyword evidence="2" id="KW-1185">Reference proteome</keyword>